<feature type="chain" id="PRO_5038476583" evidence="1">
    <location>
        <begin position="21"/>
        <end position="61"/>
    </location>
</feature>
<dbReference type="Proteomes" id="UP000037043">
    <property type="component" value="Unassembled WGS sequence"/>
</dbReference>
<dbReference type="PATRIC" id="fig|1121318.3.peg.3375"/>
<name>A0A0L6Z6N3_9CLOT</name>
<keyword evidence="3" id="KW-1185">Reference proteome</keyword>
<protein>
    <submittedName>
        <fullName evidence="2">Uncharacterized protein</fullName>
    </submittedName>
</protein>
<accession>A0A0L6Z6N3</accession>
<organism evidence="2 3">
    <name type="scientific">Clostridium homopropionicum DSM 5847</name>
    <dbReference type="NCBI Taxonomy" id="1121318"/>
    <lineage>
        <taxon>Bacteria</taxon>
        <taxon>Bacillati</taxon>
        <taxon>Bacillota</taxon>
        <taxon>Clostridia</taxon>
        <taxon>Eubacteriales</taxon>
        <taxon>Clostridiaceae</taxon>
        <taxon>Clostridium</taxon>
    </lineage>
</organism>
<evidence type="ECO:0000313" key="3">
    <source>
        <dbReference type="Proteomes" id="UP000037043"/>
    </source>
</evidence>
<sequence length="61" mass="6583">MIVTCRILIPKFLSSCALSANSFNICMGADEHAPNQILSPDSIFFAASSTDSDLLDKSNPY</sequence>
<comment type="caution">
    <text evidence="2">The sequence shown here is derived from an EMBL/GenBank/DDBJ whole genome shotgun (WGS) entry which is preliminary data.</text>
</comment>
<reference evidence="3" key="1">
    <citation type="submission" date="2015-08" db="EMBL/GenBank/DDBJ databases">
        <title>Genome sequence of the strict anaerobe Clostridium homopropionicum LuHBu1 (DSM 5847T).</title>
        <authorList>
            <person name="Poehlein A."/>
            <person name="Beck M."/>
            <person name="Schiel-Bengelsdorf B."/>
            <person name="Bengelsdorf F.R."/>
            <person name="Daniel R."/>
            <person name="Duerre P."/>
        </authorList>
    </citation>
    <scope>NUCLEOTIDE SEQUENCE [LARGE SCALE GENOMIC DNA]</scope>
    <source>
        <strain evidence="3">DSM 5847</strain>
    </source>
</reference>
<dbReference type="STRING" id="36844.SAMN04488501_101100"/>
<evidence type="ECO:0000313" key="2">
    <source>
        <dbReference type="EMBL" id="KOA18478.1"/>
    </source>
</evidence>
<dbReference type="EMBL" id="LHUR01000042">
    <property type="protein sequence ID" value="KOA18478.1"/>
    <property type="molecule type" value="Genomic_DNA"/>
</dbReference>
<evidence type="ECO:0000256" key="1">
    <source>
        <dbReference type="SAM" id="SignalP"/>
    </source>
</evidence>
<proteinExistence type="predicted"/>
<gene>
    <name evidence="2" type="ORF">CLHOM_33800</name>
</gene>
<keyword evidence="1" id="KW-0732">Signal</keyword>
<dbReference type="AlphaFoldDB" id="A0A0L6Z6N3"/>
<feature type="signal peptide" evidence="1">
    <location>
        <begin position="1"/>
        <end position="20"/>
    </location>
</feature>